<evidence type="ECO:0000313" key="2">
    <source>
        <dbReference type="Proteomes" id="UP001283361"/>
    </source>
</evidence>
<dbReference type="EMBL" id="JAWDGP010006409">
    <property type="protein sequence ID" value="KAK3741670.1"/>
    <property type="molecule type" value="Genomic_DNA"/>
</dbReference>
<dbReference type="AlphaFoldDB" id="A0AAE0YDR7"/>
<name>A0AAE0YDR7_9GAST</name>
<evidence type="ECO:0000313" key="1">
    <source>
        <dbReference type="EMBL" id="KAK3741670.1"/>
    </source>
</evidence>
<protein>
    <submittedName>
        <fullName evidence="1">Uncharacterized protein</fullName>
    </submittedName>
</protein>
<keyword evidence="2" id="KW-1185">Reference proteome</keyword>
<proteinExistence type="predicted"/>
<dbReference type="Proteomes" id="UP001283361">
    <property type="component" value="Unassembled WGS sequence"/>
</dbReference>
<accession>A0AAE0YDR7</accession>
<organism evidence="1 2">
    <name type="scientific">Elysia crispata</name>
    <name type="common">lettuce slug</name>
    <dbReference type="NCBI Taxonomy" id="231223"/>
    <lineage>
        <taxon>Eukaryota</taxon>
        <taxon>Metazoa</taxon>
        <taxon>Spiralia</taxon>
        <taxon>Lophotrochozoa</taxon>
        <taxon>Mollusca</taxon>
        <taxon>Gastropoda</taxon>
        <taxon>Heterobranchia</taxon>
        <taxon>Euthyneura</taxon>
        <taxon>Panpulmonata</taxon>
        <taxon>Sacoglossa</taxon>
        <taxon>Placobranchoidea</taxon>
        <taxon>Plakobranchidae</taxon>
        <taxon>Elysia</taxon>
    </lineage>
</organism>
<gene>
    <name evidence="1" type="ORF">RRG08_063061</name>
</gene>
<comment type="caution">
    <text evidence="1">The sequence shown here is derived from an EMBL/GenBank/DDBJ whole genome shotgun (WGS) entry which is preliminary data.</text>
</comment>
<sequence length="75" mass="8326">MKEIFFRQSENPSHAVSTSPPLGVHLEIQASVDGDIAVTWQINPKVPDVREIWVHVLVKYQGVIAFIGCGGEFHV</sequence>
<reference evidence="1" key="1">
    <citation type="journal article" date="2023" name="G3 (Bethesda)">
        <title>A reference genome for the long-term kleptoplast-retaining sea slug Elysia crispata morphotype clarki.</title>
        <authorList>
            <person name="Eastman K.E."/>
            <person name="Pendleton A.L."/>
            <person name="Shaikh M.A."/>
            <person name="Suttiyut T."/>
            <person name="Ogas R."/>
            <person name="Tomko P."/>
            <person name="Gavelis G."/>
            <person name="Widhalm J.R."/>
            <person name="Wisecaver J.H."/>
        </authorList>
    </citation>
    <scope>NUCLEOTIDE SEQUENCE</scope>
    <source>
        <strain evidence="1">ECLA1</strain>
    </source>
</reference>